<evidence type="ECO:0000256" key="8">
    <source>
        <dbReference type="ARBA" id="ARBA00022989"/>
    </source>
</evidence>
<evidence type="ECO:0000313" key="14">
    <source>
        <dbReference type="Proteomes" id="UP000055702"/>
    </source>
</evidence>
<evidence type="ECO:0000256" key="3">
    <source>
        <dbReference type="ARBA" id="ARBA00022448"/>
    </source>
</evidence>
<protein>
    <recommendedName>
        <fullName evidence="12">TonB C-terminal domain-containing protein</fullName>
    </recommendedName>
</protein>
<dbReference type="NCBIfam" id="TIGR01352">
    <property type="entry name" value="tonB_Cterm"/>
    <property type="match status" value="1"/>
</dbReference>
<dbReference type="SUPFAM" id="SSF74653">
    <property type="entry name" value="TolA/TonB C-terminal domain"/>
    <property type="match status" value="1"/>
</dbReference>
<comment type="subcellular location">
    <subcellularLocation>
        <location evidence="1">Cell inner membrane</location>
        <topology evidence="1">Single-pass membrane protein</topology>
        <orientation evidence="1">Periplasmic side</orientation>
    </subcellularLocation>
</comment>
<feature type="signal peptide" evidence="11">
    <location>
        <begin position="1"/>
        <end position="22"/>
    </location>
</feature>
<evidence type="ECO:0000256" key="10">
    <source>
        <dbReference type="SAM" id="MobiDB-lite"/>
    </source>
</evidence>
<feature type="chain" id="PRO_5007125981" description="TonB C-terminal domain-containing protein" evidence="11">
    <location>
        <begin position="23"/>
        <end position="274"/>
    </location>
</feature>
<comment type="caution">
    <text evidence="13">The sequence shown here is derived from an EMBL/GenBank/DDBJ whole genome shotgun (WGS) entry which is preliminary data.</text>
</comment>
<comment type="similarity">
    <text evidence="2">Belongs to the TonB family.</text>
</comment>
<dbReference type="RefSeq" id="WP_059745424.1">
    <property type="nucleotide sequence ID" value="NZ_LRDC01000014.1"/>
</dbReference>
<keyword evidence="4" id="KW-1003">Cell membrane</keyword>
<evidence type="ECO:0000256" key="2">
    <source>
        <dbReference type="ARBA" id="ARBA00006555"/>
    </source>
</evidence>
<keyword evidence="9" id="KW-0472">Membrane</keyword>
<dbReference type="Gene3D" id="3.30.1150.10">
    <property type="match status" value="1"/>
</dbReference>
<name>A0A106C158_SHEFR</name>
<dbReference type="Pfam" id="PF03544">
    <property type="entry name" value="TonB_C"/>
    <property type="match status" value="1"/>
</dbReference>
<dbReference type="PROSITE" id="PS52015">
    <property type="entry name" value="TONB_CTD"/>
    <property type="match status" value="1"/>
</dbReference>
<feature type="domain" description="TonB C-terminal" evidence="12">
    <location>
        <begin position="185"/>
        <end position="274"/>
    </location>
</feature>
<keyword evidence="5" id="KW-0997">Cell inner membrane</keyword>
<dbReference type="InterPro" id="IPR037682">
    <property type="entry name" value="TonB_C"/>
</dbReference>
<evidence type="ECO:0000256" key="1">
    <source>
        <dbReference type="ARBA" id="ARBA00004383"/>
    </source>
</evidence>
<evidence type="ECO:0000256" key="4">
    <source>
        <dbReference type="ARBA" id="ARBA00022475"/>
    </source>
</evidence>
<dbReference type="EMBL" id="LRDC01000014">
    <property type="protein sequence ID" value="KVX02356.1"/>
    <property type="molecule type" value="Genomic_DNA"/>
</dbReference>
<keyword evidence="3" id="KW-0813">Transport</keyword>
<evidence type="ECO:0000256" key="7">
    <source>
        <dbReference type="ARBA" id="ARBA00022927"/>
    </source>
</evidence>
<keyword evidence="7" id="KW-0653">Protein transport</keyword>
<dbReference type="PANTHER" id="PTHR33446:SF2">
    <property type="entry name" value="PROTEIN TONB"/>
    <property type="match status" value="1"/>
</dbReference>
<keyword evidence="8" id="KW-1133">Transmembrane helix</keyword>
<proteinExistence type="inferred from homology"/>
<dbReference type="AlphaFoldDB" id="A0A106C158"/>
<evidence type="ECO:0000256" key="11">
    <source>
        <dbReference type="SAM" id="SignalP"/>
    </source>
</evidence>
<dbReference type="GO" id="GO:0031992">
    <property type="term" value="F:energy transducer activity"/>
    <property type="evidence" value="ECO:0007669"/>
    <property type="project" value="TreeGrafter"/>
</dbReference>
<dbReference type="Proteomes" id="UP000055702">
    <property type="component" value="Unassembled WGS sequence"/>
</dbReference>
<evidence type="ECO:0000256" key="9">
    <source>
        <dbReference type="ARBA" id="ARBA00023136"/>
    </source>
</evidence>
<feature type="region of interest" description="Disordered" evidence="10">
    <location>
        <begin position="72"/>
        <end position="94"/>
    </location>
</feature>
<evidence type="ECO:0000259" key="12">
    <source>
        <dbReference type="PROSITE" id="PS52015"/>
    </source>
</evidence>
<feature type="compositionally biased region" description="Low complexity" evidence="10">
    <location>
        <begin position="78"/>
        <end position="94"/>
    </location>
</feature>
<sequence>MTPKRYFAFGCLTIFVQVGVLAAQNNQQTIPLISGIVTGAHQAVNVSIMMPNNRASISAISFKQRPLDSVNPIQVQPSENTTESTTENTTESTTTKIMSLNTTTNATKSAVISTIEMNKPHDRKMYQPITKMAHKIKHVQQNTDAESIVKTHSDVLALSSSELNSVTAKTPPLVASQGAIQHTVALPKPTFSVPPNQPYYPKKARRRGLEGTATVEVMFNQLGEQLSLTLVNSSGFSLLDAAALDAVEKWQFAAPTSSEAYAYTVRIPVKFALN</sequence>
<dbReference type="GO" id="GO:0015031">
    <property type="term" value="P:protein transport"/>
    <property type="evidence" value="ECO:0007669"/>
    <property type="project" value="UniProtKB-KW"/>
</dbReference>
<organism evidence="13">
    <name type="scientific">Shewanella frigidimarina</name>
    <dbReference type="NCBI Taxonomy" id="56812"/>
    <lineage>
        <taxon>Bacteria</taxon>
        <taxon>Pseudomonadati</taxon>
        <taxon>Pseudomonadota</taxon>
        <taxon>Gammaproteobacteria</taxon>
        <taxon>Alteromonadales</taxon>
        <taxon>Shewanellaceae</taxon>
        <taxon>Shewanella</taxon>
    </lineage>
</organism>
<evidence type="ECO:0000313" key="13">
    <source>
        <dbReference type="EMBL" id="KVX02356.1"/>
    </source>
</evidence>
<evidence type="ECO:0000256" key="6">
    <source>
        <dbReference type="ARBA" id="ARBA00022692"/>
    </source>
</evidence>
<reference evidence="13 14" key="1">
    <citation type="submission" date="2016-01" db="EMBL/GenBank/DDBJ databases">
        <title>Draft genome of the antarctic isolate Shewanella frigidimarina Ag06-30.</title>
        <authorList>
            <person name="Parmeciano Di Noto G."/>
            <person name="Vazquez S."/>
            <person name="Mac Cormack W."/>
            <person name="Iriarte A."/>
            <person name="Quiroga C."/>
        </authorList>
    </citation>
    <scope>NUCLEOTIDE SEQUENCE [LARGE SCALE GENOMIC DNA]</scope>
    <source>
        <strain evidence="13 14">Ag06-30</strain>
    </source>
</reference>
<accession>A0A106C158</accession>
<keyword evidence="11" id="KW-0732">Signal</keyword>
<dbReference type="PANTHER" id="PTHR33446">
    <property type="entry name" value="PROTEIN TONB-RELATED"/>
    <property type="match status" value="1"/>
</dbReference>
<gene>
    <name evidence="13" type="ORF">AWJ07_14515</name>
</gene>
<dbReference type="GO" id="GO:0098797">
    <property type="term" value="C:plasma membrane protein complex"/>
    <property type="evidence" value="ECO:0007669"/>
    <property type="project" value="TreeGrafter"/>
</dbReference>
<dbReference type="InterPro" id="IPR006260">
    <property type="entry name" value="TonB/TolA_C"/>
</dbReference>
<keyword evidence="6" id="KW-0812">Transmembrane</keyword>
<dbReference type="InterPro" id="IPR051045">
    <property type="entry name" value="TonB-dependent_transducer"/>
</dbReference>
<dbReference type="GO" id="GO:0055085">
    <property type="term" value="P:transmembrane transport"/>
    <property type="evidence" value="ECO:0007669"/>
    <property type="project" value="InterPro"/>
</dbReference>
<evidence type="ECO:0000256" key="5">
    <source>
        <dbReference type="ARBA" id="ARBA00022519"/>
    </source>
</evidence>